<dbReference type="PANTHER" id="PTHR46796">
    <property type="entry name" value="HTH-TYPE TRANSCRIPTIONAL ACTIVATOR RHAS-RELATED"/>
    <property type="match status" value="1"/>
</dbReference>
<evidence type="ECO:0000313" key="6">
    <source>
        <dbReference type="Proteomes" id="UP001172082"/>
    </source>
</evidence>
<dbReference type="PROSITE" id="PS01124">
    <property type="entry name" value="HTH_ARAC_FAMILY_2"/>
    <property type="match status" value="1"/>
</dbReference>
<evidence type="ECO:0000256" key="1">
    <source>
        <dbReference type="ARBA" id="ARBA00023015"/>
    </source>
</evidence>
<keyword evidence="3" id="KW-0804">Transcription</keyword>
<evidence type="ECO:0000256" key="2">
    <source>
        <dbReference type="ARBA" id="ARBA00023125"/>
    </source>
</evidence>
<keyword evidence="1" id="KW-0805">Transcription regulation</keyword>
<sequence length="299" mass="34235">MTAFDGNNYCSKEGQDLAKASGNTFYIKSNHLSSGEHISRLTLRGILHGYQYHQVGGHDHMVRKDNYLIVNKGQSYSSEIHTDRPIEAIIVAFKDGILQEVYNNLTRPELSLLDNPEGETTDRIELFENTYPQDRIILQALLALKGGIINQYRGPIFYEQIHYLLLERIIANHLGVLEVVSSLETQKQSTRAELYRRLAIAKDYIDAHFPNKLSLDNISKVAALSPYHFLRTFKTLFKTTPLEYLTQQRLRFAKYLLRNSDKPISQITLDVGFNDPSSFTRLFNKKFGITPSAYRTTAN</sequence>
<organism evidence="5 6">
    <name type="scientific">Splendidivirga corallicola</name>
    <dbReference type="NCBI Taxonomy" id="3051826"/>
    <lineage>
        <taxon>Bacteria</taxon>
        <taxon>Pseudomonadati</taxon>
        <taxon>Bacteroidota</taxon>
        <taxon>Cytophagia</taxon>
        <taxon>Cytophagales</taxon>
        <taxon>Splendidivirgaceae</taxon>
        <taxon>Splendidivirga</taxon>
    </lineage>
</organism>
<name>A0ABT8KKA6_9BACT</name>
<evidence type="ECO:0000259" key="4">
    <source>
        <dbReference type="PROSITE" id="PS01124"/>
    </source>
</evidence>
<accession>A0ABT8KKA6</accession>
<dbReference type="PANTHER" id="PTHR46796:SF2">
    <property type="entry name" value="TRANSCRIPTIONAL REGULATORY PROTEIN"/>
    <property type="match status" value="1"/>
</dbReference>
<comment type="caution">
    <text evidence="5">The sequence shown here is derived from an EMBL/GenBank/DDBJ whole genome shotgun (WGS) entry which is preliminary data.</text>
</comment>
<dbReference type="Proteomes" id="UP001172082">
    <property type="component" value="Unassembled WGS sequence"/>
</dbReference>
<feature type="domain" description="HTH araC/xylS-type" evidence="4">
    <location>
        <begin position="199"/>
        <end position="297"/>
    </location>
</feature>
<dbReference type="Pfam" id="PF12833">
    <property type="entry name" value="HTH_18"/>
    <property type="match status" value="1"/>
</dbReference>
<evidence type="ECO:0000256" key="3">
    <source>
        <dbReference type="ARBA" id="ARBA00023163"/>
    </source>
</evidence>
<dbReference type="SMART" id="SM00342">
    <property type="entry name" value="HTH_ARAC"/>
    <property type="match status" value="1"/>
</dbReference>
<dbReference type="PROSITE" id="PS00041">
    <property type="entry name" value="HTH_ARAC_FAMILY_1"/>
    <property type="match status" value="1"/>
</dbReference>
<gene>
    <name evidence="5" type="ORF">QQ008_07230</name>
</gene>
<evidence type="ECO:0000313" key="5">
    <source>
        <dbReference type="EMBL" id="MDN5201146.1"/>
    </source>
</evidence>
<dbReference type="PRINTS" id="PR00032">
    <property type="entry name" value="HTHARAC"/>
</dbReference>
<reference evidence="5" key="1">
    <citation type="submission" date="2023-06" db="EMBL/GenBank/DDBJ databases">
        <title>Genomic of Parafulvivirga corallium.</title>
        <authorList>
            <person name="Wang G."/>
        </authorList>
    </citation>
    <scope>NUCLEOTIDE SEQUENCE</scope>
    <source>
        <strain evidence="5">BMA10</strain>
    </source>
</reference>
<dbReference type="InterPro" id="IPR020449">
    <property type="entry name" value="Tscrpt_reg_AraC-type_HTH"/>
</dbReference>
<dbReference type="RefSeq" id="WP_346751172.1">
    <property type="nucleotide sequence ID" value="NZ_JAUJEA010000002.1"/>
</dbReference>
<dbReference type="InterPro" id="IPR018062">
    <property type="entry name" value="HTH_AraC-typ_CS"/>
</dbReference>
<dbReference type="EMBL" id="JAUJEA010000002">
    <property type="protein sequence ID" value="MDN5201146.1"/>
    <property type="molecule type" value="Genomic_DNA"/>
</dbReference>
<protein>
    <submittedName>
        <fullName evidence="5">AraC family transcriptional regulator</fullName>
    </submittedName>
</protein>
<dbReference type="InterPro" id="IPR009057">
    <property type="entry name" value="Homeodomain-like_sf"/>
</dbReference>
<keyword evidence="2" id="KW-0238">DNA-binding</keyword>
<dbReference type="Gene3D" id="1.10.10.60">
    <property type="entry name" value="Homeodomain-like"/>
    <property type="match status" value="2"/>
</dbReference>
<dbReference type="InterPro" id="IPR050204">
    <property type="entry name" value="AraC_XylS_family_regulators"/>
</dbReference>
<proteinExistence type="predicted"/>
<dbReference type="InterPro" id="IPR018060">
    <property type="entry name" value="HTH_AraC"/>
</dbReference>
<dbReference type="SUPFAM" id="SSF46689">
    <property type="entry name" value="Homeodomain-like"/>
    <property type="match status" value="2"/>
</dbReference>
<keyword evidence="6" id="KW-1185">Reference proteome</keyword>